<dbReference type="GO" id="GO:0031411">
    <property type="term" value="C:gas vesicle"/>
    <property type="evidence" value="ECO:0007669"/>
    <property type="project" value="UniProtKB-SubCell"/>
</dbReference>
<evidence type="ECO:0000256" key="2">
    <source>
        <dbReference type="ARBA" id="ARBA00035108"/>
    </source>
</evidence>
<organism evidence="5 6">
    <name type="scientific">Streptomyces tirandamycinicus</name>
    <dbReference type="NCBI Taxonomy" id="2174846"/>
    <lineage>
        <taxon>Bacteria</taxon>
        <taxon>Bacillati</taxon>
        <taxon>Actinomycetota</taxon>
        <taxon>Actinomycetes</taxon>
        <taxon>Kitasatosporales</taxon>
        <taxon>Streptomycetaceae</taxon>
        <taxon>Streptomyces</taxon>
    </lineage>
</organism>
<keyword evidence="6" id="KW-1185">Reference proteome</keyword>
<comment type="similarity">
    <text evidence="3">Belongs to the gas vesicle GvpF/GvpL family.</text>
</comment>
<gene>
    <name evidence="5" type="ORF">DDW44_28850</name>
</gene>
<dbReference type="Proteomes" id="UP000244900">
    <property type="component" value="Chromosome"/>
</dbReference>
<dbReference type="AlphaFoldDB" id="A0A2S1T136"/>
<accession>A0A2S1T136</accession>
<feature type="region of interest" description="Disordered" evidence="4">
    <location>
        <begin position="155"/>
        <end position="181"/>
    </location>
</feature>
<dbReference type="InterPro" id="IPR009430">
    <property type="entry name" value="GvpL/GvpF"/>
</dbReference>
<proteinExistence type="inferred from homology"/>
<name>A0A2S1T136_9ACTN</name>
<dbReference type="KEGG" id="stir:DDW44_28850"/>
<dbReference type="PANTHER" id="PTHR36852">
    <property type="entry name" value="PROTEIN GVPL 2"/>
    <property type="match status" value="1"/>
</dbReference>
<evidence type="ECO:0000256" key="4">
    <source>
        <dbReference type="SAM" id="MobiDB-lite"/>
    </source>
</evidence>
<evidence type="ECO:0000313" key="6">
    <source>
        <dbReference type="Proteomes" id="UP000244900"/>
    </source>
</evidence>
<dbReference type="RefSeq" id="WP_108908318.1">
    <property type="nucleotide sequence ID" value="NZ_CP029188.1"/>
</dbReference>
<evidence type="ECO:0000256" key="3">
    <source>
        <dbReference type="ARBA" id="ARBA00035643"/>
    </source>
</evidence>
<reference evidence="5 6" key="1">
    <citation type="submission" date="2018-05" db="EMBL/GenBank/DDBJ databases">
        <title>Complete genome sequence of sponge-derived Streptomyces sp. HNM0039.</title>
        <authorList>
            <person name="Huang X."/>
            <person name="Zhou S."/>
        </authorList>
    </citation>
    <scope>NUCLEOTIDE SEQUENCE [LARGE SCALE GENOMIC DNA]</scope>
    <source>
        <strain evidence="5 6">HNM0039</strain>
    </source>
</reference>
<evidence type="ECO:0000256" key="1">
    <source>
        <dbReference type="ARBA" id="ARBA00022987"/>
    </source>
</evidence>
<keyword evidence="1" id="KW-0304">Gas vesicle</keyword>
<dbReference type="Pfam" id="PF06386">
    <property type="entry name" value="GvpL_GvpF"/>
    <property type="match status" value="1"/>
</dbReference>
<comment type="subcellular location">
    <subcellularLocation>
        <location evidence="2">Gas vesicle</location>
    </subcellularLocation>
</comment>
<protein>
    <submittedName>
        <fullName evidence="5">Gas vesicle protein</fullName>
    </submittedName>
</protein>
<dbReference type="EMBL" id="CP029188">
    <property type="protein sequence ID" value="AWI32360.1"/>
    <property type="molecule type" value="Genomic_DNA"/>
</dbReference>
<sequence>MTEVRYVYAVTRPFDGAGATLHAGPRGVAGAPARPLAHDGLLAVLSDVPAEEFSDAALRARLEDLDWLADTARGHDAVVSALNAVITPLPLRLVTVCLDDDGVRRLLDSGREEFTRALERLDGRVEWGVKVYARASEDPPGPPGARDVRADRVAPVDAGHPGARDDGRPQGGRPATGRDYLKQRMRRRDAAEGVWAQADAVSRALHTELSRYAEAERVHRPQDPRLPGAARGNVLNAAYLVPRENGEAFADQVRRLTPPGTGVRVELTGPWAPYSFADTTAVPGIEGGGAK</sequence>
<dbReference type="PANTHER" id="PTHR36852:SF1">
    <property type="entry name" value="PROTEIN GVPL 2"/>
    <property type="match status" value="1"/>
</dbReference>
<dbReference type="GO" id="GO:0031412">
    <property type="term" value="P:gas vesicle organization"/>
    <property type="evidence" value="ECO:0007669"/>
    <property type="project" value="InterPro"/>
</dbReference>
<evidence type="ECO:0000313" key="5">
    <source>
        <dbReference type="EMBL" id="AWI32360.1"/>
    </source>
</evidence>
<dbReference type="OrthoDB" id="146444at2"/>